<proteinExistence type="predicted"/>
<name>A0A6M1TT53_9RHOB</name>
<organism evidence="3 4">
    <name type="scientific">Paragemmobacter kunshanensis</name>
    <dbReference type="NCBI Taxonomy" id="2583234"/>
    <lineage>
        <taxon>Bacteria</taxon>
        <taxon>Pseudomonadati</taxon>
        <taxon>Pseudomonadota</taxon>
        <taxon>Alphaproteobacteria</taxon>
        <taxon>Rhodobacterales</taxon>
        <taxon>Paracoccaceae</taxon>
        <taxon>Paragemmobacter</taxon>
    </lineage>
</organism>
<feature type="transmembrane region" description="Helical" evidence="1">
    <location>
        <begin position="150"/>
        <end position="169"/>
    </location>
</feature>
<evidence type="ECO:0000313" key="4">
    <source>
        <dbReference type="Proteomes" id="UP000474758"/>
    </source>
</evidence>
<sequence>MTTSHSNLKGAALSLAAFGIYATHDVVVKYLGGSFSAVQIIFFSGLLSFPILSVMLLGDRRDENLVPRHPWWSLLRAGSAVISGVLGFYAFSKLPLAQCYAIFFSMPLLITLMAIPMLGEKVGLRRGVAVIVGLLGVLVVLRPGQADLELGHLAALAAAVTAALGSVIVRKIGKDERSAVLMLYPMLGNVLAMGAALPFVYQPMQITDLGLMGIIALFSFLAGLLVIKAYRTAPAIIVAPMQYSQILWAALYGTLLFDETIDRFTAIGSAIIIASGIYIVLREGTPSVSGNRPVLSTKGRPENGGMPRVSVMMQRMGIPERQD</sequence>
<dbReference type="RefSeq" id="WP_165047410.1">
    <property type="nucleotide sequence ID" value="NZ_JAALFE010000003.1"/>
</dbReference>
<dbReference type="Proteomes" id="UP000474758">
    <property type="component" value="Unassembled WGS sequence"/>
</dbReference>
<protein>
    <submittedName>
        <fullName evidence="3">DMT family transporter</fullName>
    </submittedName>
</protein>
<accession>A0A6M1TT53</accession>
<dbReference type="SUPFAM" id="SSF103481">
    <property type="entry name" value="Multidrug resistance efflux transporter EmrE"/>
    <property type="match status" value="2"/>
</dbReference>
<dbReference type="EMBL" id="JAALFE010000003">
    <property type="protein sequence ID" value="NGQ90166.1"/>
    <property type="molecule type" value="Genomic_DNA"/>
</dbReference>
<keyword evidence="1" id="KW-0472">Membrane</keyword>
<keyword evidence="4" id="KW-1185">Reference proteome</keyword>
<feature type="domain" description="EamA" evidence="2">
    <location>
        <begin position="150"/>
        <end position="279"/>
    </location>
</feature>
<dbReference type="InterPro" id="IPR000620">
    <property type="entry name" value="EamA_dom"/>
</dbReference>
<feature type="transmembrane region" description="Helical" evidence="1">
    <location>
        <begin position="97"/>
        <end position="115"/>
    </location>
</feature>
<dbReference type="PANTHER" id="PTHR22911:SF135">
    <property type="entry name" value="BLR4310 PROTEIN"/>
    <property type="match status" value="1"/>
</dbReference>
<keyword evidence="1" id="KW-1133">Transmembrane helix</keyword>
<evidence type="ECO:0000313" key="3">
    <source>
        <dbReference type="EMBL" id="NGQ90166.1"/>
    </source>
</evidence>
<dbReference type="Pfam" id="PF00892">
    <property type="entry name" value="EamA"/>
    <property type="match status" value="2"/>
</dbReference>
<dbReference type="InterPro" id="IPR037185">
    <property type="entry name" value="EmrE-like"/>
</dbReference>
<dbReference type="AlphaFoldDB" id="A0A6M1TT53"/>
<feature type="transmembrane region" description="Helical" evidence="1">
    <location>
        <begin position="181"/>
        <end position="200"/>
    </location>
</feature>
<feature type="transmembrane region" description="Helical" evidence="1">
    <location>
        <begin position="127"/>
        <end position="144"/>
    </location>
</feature>
<feature type="domain" description="EamA" evidence="2">
    <location>
        <begin position="9"/>
        <end position="141"/>
    </location>
</feature>
<feature type="transmembrane region" description="Helical" evidence="1">
    <location>
        <begin position="38"/>
        <end position="58"/>
    </location>
</feature>
<gene>
    <name evidence="3" type="ORF">G5V65_04605</name>
</gene>
<feature type="transmembrane region" description="Helical" evidence="1">
    <location>
        <begin position="263"/>
        <end position="281"/>
    </location>
</feature>
<evidence type="ECO:0000256" key="1">
    <source>
        <dbReference type="SAM" id="Phobius"/>
    </source>
</evidence>
<reference evidence="3 4" key="1">
    <citation type="submission" date="2020-02" db="EMBL/GenBank/DDBJ databases">
        <title>Rhodobacter translucens sp. nov., a novel bacterium isolated from activated sludge.</title>
        <authorList>
            <person name="Liu J."/>
        </authorList>
    </citation>
    <scope>NUCLEOTIDE SEQUENCE [LARGE SCALE GENOMIC DNA]</scope>
    <source>
        <strain evidence="3 4">HX-7-19</strain>
    </source>
</reference>
<dbReference type="PANTHER" id="PTHR22911">
    <property type="entry name" value="ACYL-MALONYL CONDENSING ENZYME-RELATED"/>
    <property type="match status" value="1"/>
</dbReference>
<dbReference type="GO" id="GO:0016020">
    <property type="term" value="C:membrane"/>
    <property type="evidence" value="ECO:0007669"/>
    <property type="project" value="InterPro"/>
</dbReference>
<feature type="transmembrane region" description="Helical" evidence="1">
    <location>
        <begin position="234"/>
        <end position="257"/>
    </location>
</feature>
<dbReference type="Gene3D" id="1.10.3730.20">
    <property type="match status" value="1"/>
</dbReference>
<feature type="transmembrane region" description="Helical" evidence="1">
    <location>
        <begin position="70"/>
        <end position="91"/>
    </location>
</feature>
<keyword evidence="1" id="KW-0812">Transmembrane</keyword>
<evidence type="ECO:0000259" key="2">
    <source>
        <dbReference type="Pfam" id="PF00892"/>
    </source>
</evidence>
<feature type="transmembrane region" description="Helical" evidence="1">
    <location>
        <begin position="206"/>
        <end position="227"/>
    </location>
</feature>
<comment type="caution">
    <text evidence="3">The sequence shown here is derived from an EMBL/GenBank/DDBJ whole genome shotgun (WGS) entry which is preliminary data.</text>
</comment>